<proteinExistence type="predicted"/>
<evidence type="ECO:0000256" key="1">
    <source>
        <dbReference type="SAM" id="MobiDB-lite"/>
    </source>
</evidence>
<dbReference type="Proteomes" id="UP001519460">
    <property type="component" value="Unassembled WGS sequence"/>
</dbReference>
<dbReference type="AlphaFoldDB" id="A0ABD0LGQ9"/>
<keyword evidence="3" id="KW-1185">Reference proteome</keyword>
<protein>
    <submittedName>
        <fullName evidence="2">Uncharacterized protein</fullName>
    </submittedName>
</protein>
<sequence>MDKGARISKGPNQQRVSSRLLVIETDQKTNQSVSIHRILPLANCLLEEREVTDGLCSTGELHVRIQQKACDRGLCRYLLRALRLPSHPARTIAVPDNFARRQARIRKSSRNLMRWDVNDLHTRTAYETADSKKGHSNQDRPSCQAPSRAEIRHYVSQRLDGYRNLPLADFAALQSLTKRVVPFFRANVCGCHNSSLSLTPVNPNVQSPDFSCLYPQPVKSGGPPRRLSN</sequence>
<evidence type="ECO:0000313" key="2">
    <source>
        <dbReference type="EMBL" id="KAK7498237.1"/>
    </source>
</evidence>
<comment type="caution">
    <text evidence="2">The sequence shown here is derived from an EMBL/GenBank/DDBJ whole genome shotgun (WGS) entry which is preliminary data.</text>
</comment>
<dbReference type="EMBL" id="JACVVK020000052">
    <property type="protein sequence ID" value="KAK7498237.1"/>
    <property type="molecule type" value="Genomic_DNA"/>
</dbReference>
<reference evidence="2 3" key="1">
    <citation type="journal article" date="2023" name="Sci. Data">
        <title>Genome assembly of the Korean intertidal mud-creeper Batillaria attramentaria.</title>
        <authorList>
            <person name="Patra A.K."/>
            <person name="Ho P.T."/>
            <person name="Jun S."/>
            <person name="Lee S.J."/>
            <person name="Kim Y."/>
            <person name="Won Y.J."/>
        </authorList>
    </citation>
    <scope>NUCLEOTIDE SEQUENCE [LARGE SCALE GENOMIC DNA]</scope>
    <source>
        <strain evidence="2">Wonlab-2016</strain>
    </source>
</reference>
<evidence type="ECO:0000313" key="3">
    <source>
        <dbReference type="Proteomes" id="UP001519460"/>
    </source>
</evidence>
<feature type="region of interest" description="Disordered" evidence="1">
    <location>
        <begin position="127"/>
        <end position="147"/>
    </location>
</feature>
<name>A0ABD0LGQ9_9CAEN</name>
<organism evidence="2 3">
    <name type="scientific">Batillaria attramentaria</name>
    <dbReference type="NCBI Taxonomy" id="370345"/>
    <lineage>
        <taxon>Eukaryota</taxon>
        <taxon>Metazoa</taxon>
        <taxon>Spiralia</taxon>
        <taxon>Lophotrochozoa</taxon>
        <taxon>Mollusca</taxon>
        <taxon>Gastropoda</taxon>
        <taxon>Caenogastropoda</taxon>
        <taxon>Sorbeoconcha</taxon>
        <taxon>Cerithioidea</taxon>
        <taxon>Batillariidae</taxon>
        <taxon>Batillaria</taxon>
    </lineage>
</organism>
<accession>A0ABD0LGQ9</accession>
<gene>
    <name evidence="2" type="ORF">BaRGS_00010497</name>
</gene>
<feature type="compositionally biased region" description="Basic and acidic residues" evidence="1">
    <location>
        <begin position="127"/>
        <end position="138"/>
    </location>
</feature>